<dbReference type="EMBL" id="CP090978">
    <property type="protein sequence ID" value="UJF33145.1"/>
    <property type="molecule type" value="Genomic_DNA"/>
</dbReference>
<keyword evidence="1" id="KW-1133">Transmembrane helix</keyword>
<gene>
    <name evidence="2" type="ORF">L0M14_26975</name>
</gene>
<sequence>MSKQEQALSKDSTIYSYKLMKRMYHSIFKIVPYFIVLLLILIYKIDVQDWLPLLLGYPIIIIFHMLLVRAFFQYTIGSAMRGWSFRPGIFWCGILPEGHASIKLVSKVQLNLFWIGLAFIALLYPWIPAIWILDLILFHTWVLMPRLWMLYRFRPYRQSGLIKITRKDTSCFIQ</sequence>
<reference evidence="2 3" key="1">
    <citation type="journal article" date="2024" name="Int. J. Syst. Evol. Microbiol.">
        <title>Paenibacillus hexagrammi sp. nov., a novel bacterium isolated from the gut content of Hexagrammos agrammus.</title>
        <authorList>
            <person name="Jung H.K."/>
            <person name="Kim D.G."/>
            <person name="Zin H."/>
            <person name="Park J."/>
            <person name="Jung H."/>
            <person name="Kim Y.O."/>
            <person name="Kong H.J."/>
            <person name="Kim J.W."/>
            <person name="Kim Y.S."/>
        </authorList>
    </citation>
    <scope>NUCLEOTIDE SEQUENCE [LARGE SCALE GENOMIC DNA]</scope>
    <source>
        <strain evidence="2 3">YPD9-1</strain>
    </source>
</reference>
<evidence type="ECO:0000256" key="1">
    <source>
        <dbReference type="SAM" id="Phobius"/>
    </source>
</evidence>
<protein>
    <recommendedName>
        <fullName evidence="4">Transposase</fullName>
    </recommendedName>
</protein>
<accession>A0ABY3SJ24</accession>
<proteinExistence type="predicted"/>
<evidence type="ECO:0008006" key="4">
    <source>
        <dbReference type="Google" id="ProtNLM"/>
    </source>
</evidence>
<dbReference type="RefSeq" id="WP_235119483.1">
    <property type="nucleotide sequence ID" value="NZ_CP090978.1"/>
</dbReference>
<organism evidence="2 3">
    <name type="scientific">Paenibacillus hexagrammi</name>
    <dbReference type="NCBI Taxonomy" id="2908839"/>
    <lineage>
        <taxon>Bacteria</taxon>
        <taxon>Bacillati</taxon>
        <taxon>Bacillota</taxon>
        <taxon>Bacilli</taxon>
        <taxon>Bacillales</taxon>
        <taxon>Paenibacillaceae</taxon>
        <taxon>Paenibacillus</taxon>
    </lineage>
</organism>
<feature type="transmembrane region" description="Helical" evidence="1">
    <location>
        <begin position="27"/>
        <end position="45"/>
    </location>
</feature>
<dbReference type="Proteomes" id="UP001649230">
    <property type="component" value="Chromosome"/>
</dbReference>
<feature type="transmembrane region" description="Helical" evidence="1">
    <location>
        <begin position="51"/>
        <end position="72"/>
    </location>
</feature>
<keyword evidence="1" id="KW-0472">Membrane</keyword>
<keyword evidence="1" id="KW-0812">Transmembrane</keyword>
<name>A0ABY3SJ24_9BACL</name>
<evidence type="ECO:0000313" key="2">
    <source>
        <dbReference type="EMBL" id="UJF33145.1"/>
    </source>
</evidence>
<keyword evidence="3" id="KW-1185">Reference proteome</keyword>
<feature type="transmembrane region" description="Helical" evidence="1">
    <location>
        <begin position="108"/>
        <end position="124"/>
    </location>
</feature>
<evidence type="ECO:0000313" key="3">
    <source>
        <dbReference type="Proteomes" id="UP001649230"/>
    </source>
</evidence>